<protein>
    <recommendedName>
        <fullName evidence="3">CCHC-type domain-containing protein</fullName>
    </recommendedName>
</protein>
<feature type="compositionally biased region" description="Basic and acidic residues" evidence="2">
    <location>
        <begin position="283"/>
        <end position="297"/>
    </location>
</feature>
<feature type="compositionally biased region" description="Basic and acidic residues" evidence="2">
    <location>
        <begin position="150"/>
        <end position="159"/>
    </location>
</feature>
<evidence type="ECO:0000256" key="2">
    <source>
        <dbReference type="SAM" id="MobiDB-lite"/>
    </source>
</evidence>
<reference evidence="5" key="1">
    <citation type="journal article" date="2019" name="Nat. Commun.">
        <title>Expansion of phycobilisome linker gene families in mesophilic red algae.</title>
        <authorList>
            <person name="Lee J."/>
            <person name="Kim D."/>
            <person name="Bhattacharya D."/>
            <person name="Yoon H.S."/>
        </authorList>
    </citation>
    <scope>NUCLEOTIDE SEQUENCE [LARGE SCALE GENOMIC DNA]</scope>
    <source>
        <strain evidence="5">CCMP 1328</strain>
    </source>
</reference>
<evidence type="ECO:0000313" key="4">
    <source>
        <dbReference type="EMBL" id="KAA8493468.1"/>
    </source>
</evidence>
<keyword evidence="1" id="KW-0863">Zinc-finger</keyword>
<keyword evidence="5" id="KW-1185">Reference proteome</keyword>
<comment type="caution">
    <text evidence="4">The sequence shown here is derived from an EMBL/GenBank/DDBJ whole genome shotgun (WGS) entry which is preliminary data.</text>
</comment>
<dbReference type="OrthoDB" id="8068580at2759"/>
<feature type="domain" description="CCHC-type" evidence="3">
    <location>
        <begin position="166"/>
        <end position="180"/>
    </location>
</feature>
<sequence length="419" mass="45106">MHLALCSDHPASNRATLILRFLNRLTVSALGDYITARSAGLSEEEKLDRFLCGLSKSVRVFVEMSEPSTFNGAVGKATDVDEVLNRDGRQQVYRAPVTIQSGPAPMELASAEWAEEQHGTECCPSRAAGKGRGRQMRRHGRGQGGGKRAPRGEQDKTAGKESSGPRCYRCKRRGHIACECGGATAACVTVDEGEHDSGDDAELNTVECSHAVTLPSPAATSEHGYRHPPDLMHASHIDLLLGIDWLRAAGARLSAGDIVFLVTEVRTTVVLARASSQDSDAATESHSEHESSHESSRAKGSGRGAWKQHALTHMPASPSCGICRGAKIRRDRVVRKTAVGVTMRNAMGFNEAVPVDILDPDLQGVDCNRFLLTHVDVGTGWLSVQPILSKHPAAVADSFIEMQRGHGMPRSFVQNLTHS</sequence>
<dbReference type="GO" id="GO:0008270">
    <property type="term" value="F:zinc ion binding"/>
    <property type="evidence" value="ECO:0007669"/>
    <property type="project" value="UniProtKB-KW"/>
</dbReference>
<evidence type="ECO:0000259" key="3">
    <source>
        <dbReference type="PROSITE" id="PS50158"/>
    </source>
</evidence>
<keyword evidence="1" id="KW-0479">Metal-binding</keyword>
<feature type="compositionally biased region" description="Basic residues" evidence="2">
    <location>
        <begin position="129"/>
        <end position="141"/>
    </location>
</feature>
<evidence type="ECO:0000313" key="5">
    <source>
        <dbReference type="Proteomes" id="UP000324585"/>
    </source>
</evidence>
<dbReference type="InterPro" id="IPR001878">
    <property type="entry name" value="Znf_CCHC"/>
</dbReference>
<accession>A0A5J4YQ75</accession>
<organism evidence="4 5">
    <name type="scientific">Porphyridium purpureum</name>
    <name type="common">Red alga</name>
    <name type="synonym">Porphyridium cruentum</name>
    <dbReference type="NCBI Taxonomy" id="35688"/>
    <lineage>
        <taxon>Eukaryota</taxon>
        <taxon>Rhodophyta</taxon>
        <taxon>Bangiophyceae</taxon>
        <taxon>Porphyridiales</taxon>
        <taxon>Porphyridiaceae</taxon>
        <taxon>Porphyridium</taxon>
    </lineage>
</organism>
<dbReference type="PROSITE" id="PS50158">
    <property type="entry name" value="ZF_CCHC"/>
    <property type="match status" value="1"/>
</dbReference>
<dbReference type="GO" id="GO:0003676">
    <property type="term" value="F:nucleic acid binding"/>
    <property type="evidence" value="ECO:0007669"/>
    <property type="project" value="InterPro"/>
</dbReference>
<feature type="region of interest" description="Disordered" evidence="2">
    <location>
        <begin position="274"/>
        <end position="307"/>
    </location>
</feature>
<feature type="region of interest" description="Disordered" evidence="2">
    <location>
        <begin position="117"/>
        <end position="166"/>
    </location>
</feature>
<proteinExistence type="predicted"/>
<dbReference type="AlphaFoldDB" id="A0A5J4YQ75"/>
<name>A0A5J4YQ75_PORPP</name>
<keyword evidence="1" id="KW-0862">Zinc</keyword>
<evidence type="ECO:0000256" key="1">
    <source>
        <dbReference type="PROSITE-ProRule" id="PRU00047"/>
    </source>
</evidence>
<dbReference type="EMBL" id="VRMN01000006">
    <property type="protein sequence ID" value="KAA8493468.1"/>
    <property type="molecule type" value="Genomic_DNA"/>
</dbReference>
<dbReference type="Proteomes" id="UP000324585">
    <property type="component" value="Unassembled WGS sequence"/>
</dbReference>
<gene>
    <name evidence="4" type="ORF">FVE85_4605</name>
</gene>